<dbReference type="InterPro" id="IPR045004">
    <property type="entry name" value="ECH_dom"/>
</dbReference>
<comment type="subcellular location">
    <subcellularLocation>
        <location evidence="2">Mitochondrion</location>
    </subcellularLocation>
</comment>
<dbReference type="EMBL" id="JANBQF010000048">
    <property type="protein sequence ID" value="KAJ2006767.1"/>
    <property type="molecule type" value="Genomic_DNA"/>
</dbReference>
<comment type="caution">
    <text evidence="8">The sequence shown here is derived from an EMBL/GenBank/DDBJ whole genome shotgun (WGS) entry which is preliminary data.</text>
</comment>
<feature type="domain" description="Ig-like" evidence="7">
    <location>
        <begin position="412"/>
        <end position="453"/>
    </location>
</feature>
<dbReference type="InterPro" id="IPR018376">
    <property type="entry name" value="Enoyl-CoA_hyd/isom_CS"/>
</dbReference>
<organism evidence="8 9">
    <name type="scientific">Coemansia thaxteri</name>
    <dbReference type="NCBI Taxonomy" id="2663907"/>
    <lineage>
        <taxon>Eukaryota</taxon>
        <taxon>Fungi</taxon>
        <taxon>Fungi incertae sedis</taxon>
        <taxon>Zoopagomycota</taxon>
        <taxon>Kickxellomycotina</taxon>
        <taxon>Kickxellomycetes</taxon>
        <taxon>Kickxellales</taxon>
        <taxon>Kickxellaceae</taxon>
        <taxon>Coemansia</taxon>
    </lineage>
</organism>
<dbReference type="PROSITE" id="PS00166">
    <property type="entry name" value="ENOYL_COA_HYDRATASE"/>
    <property type="match status" value="1"/>
</dbReference>
<dbReference type="PROSITE" id="PS50835">
    <property type="entry name" value="IG_LIKE"/>
    <property type="match status" value="1"/>
</dbReference>
<dbReference type="Pfam" id="PF16113">
    <property type="entry name" value="ECH_2"/>
    <property type="match status" value="1"/>
</dbReference>
<dbReference type="Proteomes" id="UP001150907">
    <property type="component" value="Unassembled WGS sequence"/>
</dbReference>
<protein>
    <recommendedName>
        <fullName evidence="3">3-hydroxyisobutyryl-CoA hydrolase</fullName>
        <ecNumber evidence="3">3.1.2.4</ecNumber>
    </recommendedName>
    <alternativeName>
        <fullName evidence="6">3-hydroxyisobutyryl-coenzyme A hydrolase</fullName>
    </alternativeName>
</protein>
<dbReference type="GO" id="GO:0005739">
    <property type="term" value="C:mitochondrion"/>
    <property type="evidence" value="ECO:0007669"/>
    <property type="project" value="UniProtKB-SubCell"/>
</dbReference>
<dbReference type="PANTHER" id="PTHR43176:SF3">
    <property type="entry name" value="3-HYDROXYISOBUTYRYL-COA HYDROLASE, MITOCHONDRIAL"/>
    <property type="match status" value="1"/>
</dbReference>
<sequence length="453" mass="50139">MLLLSTAADLEGDRRVLTVSKLAGRTLVLNRPEALNALTHPMVVAMRKHLLEWRRSALCNVVILRSNSARAFCAGGDVVKVSGEWESGNKAGAMRFFQDEYQLNHLIASYEKPIVALLDGYTMGGGAGLSVHAPFRVATESTVFAMPETKIGFFPDVGATFFLPRLDGQTGTYLGLTGHRLKGRDLVYAGIATHYVPAERLPMLEKRLQEIDVVDYDVVNQAIEEFVAQPEPGAIDYSLAGVRDAIDRCFHFNKVESIVEALRQEAELAGATGAWAQQTLAQLEAMSPSSLKLTLEQLRNGRRLNIQQAFALELRLAERRLASHDMHEGIAALLVRKPAAQPQWQPATLDAVDMRALHAEYFEGQPNYHVEFANDHAFSHYPHAFALPSEADVGAFVRGENPQAGDFGLTRPEILAFFDRQSGSKVGVSQKVAWILDCKTREMPDSFVLEWIR</sequence>
<dbReference type="GO" id="GO:0003860">
    <property type="term" value="F:3-hydroxyisobutyryl-CoA hydrolase activity"/>
    <property type="evidence" value="ECO:0007669"/>
    <property type="project" value="UniProtKB-EC"/>
</dbReference>
<name>A0A9W8BMD9_9FUNG</name>
<dbReference type="OrthoDB" id="1737613at2759"/>
<dbReference type="NCBIfam" id="NF004127">
    <property type="entry name" value="PRK05617.1"/>
    <property type="match status" value="1"/>
</dbReference>
<reference evidence="8" key="1">
    <citation type="submission" date="2022-07" db="EMBL/GenBank/DDBJ databases">
        <title>Phylogenomic reconstructions and comparative analyses of Kickxellomycotina fungi.</title>
        <authorList>
            <person name="Reynolds N.K."/>
            <person name="Stajich J.E."/>
            <person name="Barry K."/>
            <person name="Grigoriev I.V."/>
            <person name="Crous P."/>
            <person name="Smith M.E."/>
        </authorList>
    </citation>
    <scope>NUCLEOTIDE SEQUENCE</scope>
    <source>
        <strain evidence="8">IMI 214461</strain>
    </source>
</reference>
<keyword evidence="5" id="KW-0496">Mitochondrion</keyword>
<dbReference type="InterPro" id="IPR032259">
    <property type="entry name" value="HIBYL-CoA-H"/>
</dbReference>
<keyword evidence="9" id="KW-1185">Reference proteome</keyword>
<evidence type="ECO:0000256" key="2">
    <source>
        <dbReference type="ARBA" id="ARBA00004173"/>
    </source>
</evidence>
<dbReference type="InterPro" id="IPR007110">
    <property type="entry name" value="Ig-like_dom"/>
</dbReference>
<evidence type="ECO:0000256" key="1">
    <source>
        <dbReference type="ARBA" id="ARBA00001709"/>
    </source>
</evidence>
<comment type="catalytic activity">
    <reaction evidence="1">
        <text>3-hydroxy-2-methylpropanoyl-CoA + H2O = 3-hydroxy-2-methylpropanoate + CoA + H(+)</text>
        <dbReference type="Rhea" id="RHEA:20888"/>
        <dbReference type="ChEBI" id="CHEBI:11805"/>
        <dbReference type="ChEBI" id="CHEBI:15377"/>
        <dbReference type="ChEBI" id="CHEBI:15378"/>
        <dbReference type="ChEBI" id="CHEBI:57287"/>
        <dbReference type="ChEBI" id="CHEBI:57340"/>
        <dbReference type="EC" id="3.1.2.4"/>
    </reaction>
</comment>
<dbReference type="FunFam" id="3.90.226.10:FF:000026">
    <property type="entry name" value="3-hydroxyisobutyryl-CoA hydrolase, mitochondrial"/>
    <property type="match status" value="1"/>
</dbReference>
<accession>A0A9W8BMD9</accession>
<evidence type="ECO:0000313" key="8">
    <source>
        <dbReference type="EMBL" id="KAJ2006767.1"/>
    </source>
</evidence>
<keyword evidence="4 8" id="KW-0378">Hydrolase</keyword>
<dbReference type="Gene3D" id="3.90.226.10">
    <property type="entry name" value="2-enoyl-CoA Hydratase, Chain A, domain 1"/>
    <property type="match status" value="1"/>
</dbReference>
<dbReference type="CDD" id="cd06558">
    <property type="entry name" value="crotonase-like"/>
    <property type="match status" value="1"/>
</dbReference>
<evidence type="ECO:0000256" key="3">
    <source>
        <dbReference type="ARBA" id="ARBA00011915"/>
    </source>
</evidence>
<dbReference type="PANTHER" id="PTHR43176">
    <property type="entry name" value="3-HYDROXYISOBUTYRYL-COA HYDROLASE-RELATED"/>
    <property type="match status" value="1"/>
</dbReference>
<evidence type="ECO:0000256" key="5">
    <source>
        <dbReference type="ARBA" id="ARBA00023128"/>
    </source>
</evidence>
<evidence type="ECO:0000256" key="6">
    <source>
        <dbReference type="ARBA" id="ARBA00031181"/>
    </source>
</evidence>
<dbReference type="SUPFAM" id="SSF52096">
    <property type="entry name" value="ClpP/crotonase"/>
    <property type="match status" value="1"/>
</dbReference>
<proteinExistence type="predicted"/>
<evidence type="ECO:0000313" key="9">
    <source>
        <dbReference type="Proteomes" id="UP001150907"/>
    </source>
</evidence>
<evidence type="ECO:0000256" key="4">
    <source>
        <dbReference type="ARBA" id="ARBA00022801"/>
    </source>
</evidence>
<dbReference type="AlphaFoldDB" id="A0A9W8BMD9"/>
<evidence type="ECO:0000259" key="7">
    <source>
        <dbReference type="PROSITE" id="PS50835"/>
    </source>
</evidence>
<gene>
    <name evidence="8" type="primary">EHD3</name>
    <name evidence="8" type="ORF">H4R26_001181</name>
</gene>
<dbReference type="GO" id="GO:0006574">
    <property type="term" value="P:L-valine catabolic process"/>
    <property type="evidence" value="ECO:0007669"/>
    <property type="project" value="TreeGrafter"/>
</dbReference>
<dbReference type="EC" id="3.1.2.4" evidence="3"/>
<dbReference type="InterPro" id="IPR029045">
    <property type="entry name" value="ClpP/crotonase-like_dom_sf"/>
</dbReference>